<dbReference type="PROSITE" id="PS51257">
    <property type="entry name" value="PROKAR_LIPOPROTEIN"/>
    <property type="match status" value="1"/>
</dbReference>
<dbReference type="Gene3D" id="2.130.10.10">
    <property type="entry name" value="YVTN repeat-like/Quinoprotein amine dehydrogenase"/>
    <property type="match status" value="1"/>
</dbReference>
<organism evidence="1 2">
    <name type="scientific">Ktedonobacter robiniae</name>
    <dbReference type="NCBI Taxonomy" id="2778365"/>
    <lineage>
        <taxon>Bacteria</taxon>
        <taxon>Bacillati</taxon>
        <taxon>Chloroflexota</taxon>
        <taxon>Ktedonobacteria</taxon>
        <taxon>Ktedonobacterales</taxon>
        <taxon>Ktedonobacteraceae</taxon>
        <taxon>Ktedonobacter</taxon>
    </lineage>
</organism>
<dbReference type="Proteomes" id="UP000654345">
    <property type="component" value="Unassembled WGS sequence"/>
</dbReference>
<evidence type="ECO:0008006" key="3">
    <source>
        <dbReference type="Google" id="ProtNLM"/>
    </source>
</evidence>
<protein>
    <recommendedName>
        <fullName evidence="3">Translation initiation factor beta propellor-like domain-containing protein</fullName>
    </recommendedName>
</protein>
<evidence type="ECO:0000313" key="2">
    <source>
        <dbReference type="Proteomes" id="UP000654345"/>
    </source>
</evidence>
<accession>A0ABQ3UKN8</accession>
<sequence length="201" mass="21949">MPEGRKSTFTFERRQIVLGLAGLMGAALTGCSFDGTNTSTLQPTPGTTSQPTTTLTSKVARGTTLYVCQKHTEQVDDIAWSPDSAYIISASNGIYSQVGKGKPSQLYVWNSRTGEPNETFSINQSSAMPAPLAWSPDGKMIAICELSDAGGNDWVSFWDTQRGNLLEHMRVDPNLNFISLPGRPTVVTWLLQETVVWRSVM</sequence>
<evidence type="ECO:0000313" key="1">
    <source>
        <dbReference type="EMBL" id="GHO53306.1"/>
    </source>
</evidence>
<proteinExistence type="predicted"/>
<reference evidence="1 2" key="1">
    <citation type="journal article" date="2021" name="Int. J. Syst. Evol. Microbiol.">
        <title>Reticulibacter mediterranei gen. nov., sp. nov., within the new family Reticulibacteraceae fam. nov., and Ktedonospora formicarum gen. nov., sp. nov., Ktedonobacter robiniae sp. nov., Dictyobacter formicarum sp. nov. and Dictyobacter arantiisoli sp. nov., belonging to the class Ktedonobacteria.</title>
        <authorList>
            <person name="Yabe S."/>
            <person name="Zheng Y."/>
            <person name="Wang C.M."/>
            <person name="Sakai Y."/>
            <person name="Abe K."/>
            <person name="Yokota A."/>
            <person name="Donadio S."/>
            <person name="Cavaletti L."/>
            <person name="Monciardini P."/>
        </authorList>
    </citation>
    <scope>NUCLEOTIDE SEQUENCE [LARGE SCALE GENOMIC DNA]</scope>
    <source>
        <strain evidence="1 2">SOSP1-30</strain>
    </source>
</reference>
<comment type="caution">
    <text evidence="1">The sequence shown here is derived from an EMBL/GenBank/DDBJ whole genome shotgun (WGS) entry which is preliminary data.</text>
</comment>
<dbReference type="SUPFAM" id="SSF69322">
    <property type="entry name" value="Tricorn protease domain 2"/>
    <property type="match status" value="1"/>
</dbReference>
<keyword evidence="2" id="KW-1185">Reference proteome</keyword>
<dbReference type="EMBL" id="BNJG01000001">
    <property type="protein sequence ID" value="GHO53306.1"/>
    <property type="molecule type" value="Genomic_DNA"/>
</dbReference>
<gene>
    <name evidence="1" type="ORF">KSB_17810</name>
</gene>
<dbReference type="RefSeq" id="WP_236038186.1">
    <property type="nucleotide sequence ID" value="NZ_BNJG01000001.1"/>
</dbReference>
<name>A0ABQ3UKN8_9CHLR</name>
<dbReference type="InterPro" id="IPR015943">
    <property type="entry name" value="WD40/YVTN_repeat-like_dom_sf"/>
</dbReference>